<dbReference type="SUPFAM" id="SSF54285">
    <property type="entry name" value="MoaD/ThiS"/>
    <property type="match status" value="1"/>
</dbReference>
<dbReference type="Proteomes" id="UP001155840">
    <property type="component" value="Unassembled WGS sequence"/>
</dbReference>
<dbReference type="Gene3D" id="3.10.20.30">
    <property type="match status" value="1"/>
</dbReference>
<name>A0AA44CBG6_9HYPH</name>
<evidence type="ECO:0000313" key="1">
    <source>
        <dbReference type="EMBL" id="NHT75017.1"/>
    </source>
</evidence>
<proteinExistence type="predicted"/>
<dbReference type="CDD" id="cd00754">
    <property type="entry name" value="Ubl_MoaD"/>
    <property type="match status" value="1"/>
</dbReference>
<dbReference type="InterPro" id="IPR003749">
    <property type="entry name" value="ThiS/MoaD-like"/>
</dbReference>
<gene>
    <name evidence="1" type="primary">moaD</name>
    <name evidence="1" type="ORF">G8E10_04510</name>
</gene>
<dbReference type="NCBIfam" id="TIGR01682">
    <property type="entry name" value="moaD"/>
    <property type="match status" value="1"/>
</dbReference>
<accession>A0AA44CBG6</accession>
<dbReference type="InterPro" id="IPR016155">
    <property type="entry name" value="Mopterin_synth/thiamin_S_b"/>
</dbReference>
<dbReference type="EMBL" id="JAANCM010000002">
    <property type="protein sequence ID" value="NHT75017.1"/>
    <property type="molecule type" value="Genomic_DNA"/>
</dbReference>
<protein>
    <submittedName>
        <fullName evidence="1">Molybdopterin converting factor subunit 1</fullName>
    </submittedName>
</protein>
<keyword evidence="2" id="KW-1185">Reference proteome</keyword>
<sequence length="86" mass="9717">MREVRLVYFAWVRERIGVGDEIVSLPDTVVTARDLIAFLKTRGEDYEAALEHENVIRVAIDQEHVEHDEPLGSAREIALFPPMTGG</sequence>
<comment type="caution">
    <text evidence="1">The sequence shown here is derived from an EMBL/GenBank/DDBJ whole genome shotgun (WGS) entry which is preliminary data.</text>
</comment>
<organism evidence="1 2">
    <name type="scientific">Ferranicluibacter rubi</name>
    <dbReference type="NCBI Taxonomy" id="2715133"/>
    <lineage>
        <taxon>Bacteria</taxon>
        <taxon>Pseudomonadati</taxon>
        <taxon>Pseudomonadota</taxon>
        <taxon>Alphaproteobacteria</taxon>
        <taxon>Hyphomicrobiales</taxon>
        <taxon>Rhizobiaceae</taxon>
        <taxon>Ferranicluibacter</taxon>
    </lineage>
</organism>
<evidence type="ECO:0000313" key="2">
    <source>
        <dbReference type="Proteomes" id="UP001155840"/>
    </source>
</evidence>
<reference evidence="1" key="1">
    <citation type="submission" date="2020-03" db="EMBL/GenBank/DDBJ databases">
        <title>Ferranicluibacter endophyticum gen. nov., sp. nov., a new genus isolated from Rubus ulmifolius Schott. stem.</title>
        <authorList>
            <person name="Roca-Couso R."/>
            <person name="Flores-Felix J.D."/>
            <person name="Igual J.M."/>
            <person name="Rivas R."/>
        </authorList>
    </citation>
    <scope>NUCLEOTIDE SEQUENCE</scope>
    <source>
        <strain evidence="1">CRRU44</strain>
    </source>
</reference>
<dbReference type="Pfam" id="PF02597">
    <property type="entry name" value="ThiS"/>
    <property type="match status" value="1"/>
</dbReference>
<dbReference type="InterPro" id="IPR012675">
    <property type="entry name" value="Beta-grasp_dom_sf"/>
</dbReference>
<dbReference type="AlphaFoldDB" id="A0AA44CBG6"/>
<dbReference type="RefSeq" id="WP_167127375.1">
    <property type="nucleotide sequence ID" value="NZ_JAANCM010000002.1"/>
</dbReference>